<gene>
    <name evidence="1" type="ORF">Syun_006528</name>
</gene>
<protein>
    <submittedName>
        <fullName evidence="1">Uncharacterized protein</fullName>
    </submittedName>
</protein>
<dbReference type="EMBL" id="JBBNAF010000003">
    <property type="protein sequence ID" value="KAK9160187.1"/>
    <property type="molecule type" value="Genomic_DNA"/>
</dbReference>
<organism evidence="1 2">
    <name type="scientific">Stephania yunnanensis</name>
    <dbReference type="NCBI Taxonomy" id="152371"/>
    <lineage>
        <taxon>Eukaryota</taxon>
        <taxon>Viridiplantae</taxon>
        <taxon>Streptophyta</taxon>
        <taxon>Embryophyta</taxon>
        <taxon>Tracheophyta</taxon>
        <taxon>Spermatophyta</taxon>
        <taxon>Magnoliopsida</taxon>
        <taxon>Ranunculales</taxon>
        <taxon>Menispermaceae</taxon>
        <taxon>Menispermoideae</taxon>
        <taxon>Cissampelideae</taxon>
        <taxon>Stephania</taxon>
    </lineage>
</organism>
<sequence>MQSGNFIIFSSKSSDDRCRRTHWGACRSKPITQMTLAGALSLIVVEVKIMKSLFAFLNFFRSGQP</sequence>
<comment type="caution">
    <text evidence="1">The sequence shown here is derived from an EMBL/GenBank/DDBJ whole genome shotgun (WGS) entry which is preliminary data.</text>
</comment>
<evidence type="ECO:0000313" key="1">
    <source>
        <dbReference type="EMBL" id="KAK9160187.1"/>
    </source>
</evidence>
<keyword evidence="2" id="KW-1185">Reference proteome</keyword>
<dbReference type="Proteomes" id="UP001420932">
    <property type="component" value="Unassembled WGS sequence"/>
</dbReference>
<name>A0AAP0KYF2_9MAGN</name>
<accession>A0AAP0KYF2</accession>
<proteinExistence type="predicted"/>
<evidence type="ECO:0000313" key="2">
    <source>
        <dbReference type="Proteomes" id="UP001420932"/>
    </source>
</evidence>
<reference evidence="1 2" key="1">
    <citation type="submission" date="2024-01" db="EMBL/GenBank/DDBJ databases">
        <title>Genome assemblies of Stephania.</title>
        <authorList>
            <person name="Yang L."/>
        </authorList>
    </citation>
    <scope>NUCLEOTIDE SEQUENCE [LARGE SCALE GENOMIC DNA]</scope>
    <source>
        <strain evidence="1">YNDBR</strain>
        <tissue evidence="1">Leaf</tissue>
    </source>
</reference>
<dbReference type="AlphaFoldDB" id="A0AAP0KYF2"/>